<evidence type="ECO:0000313" key="4">
    <source>
        <dbReference type="Proteomes" id="UP001595713"/>
    </source>
</evidence>
<dbReference type="InterPro" id="IPR001279">
    <property type="entry name" value="Metallo-B-lactamas"/>
</dbReference>
<keyword evidence="4" id="KW-1185">Reference proteome</keyword>
<keyword evidence="1" id="KW-0378">Hydrolase</keyword>
<dbReference type="Gene3D" id="3.60.15.10">
    <property type="entry name" value="Ribonuclease Z/Hydroxyacylglutathione hydrolase-like"/>
    <property type="match status" value="1"/>
</dbReference>
<dbReference type="RefSeq" id="WP_380817339.1">
    <property type="nucleotide sequence ID" value="NZ_JBHRXP010000009.1"/>
</dbReference>
<evidence type="ECO:0000259" key="2">
    <source>
        <dbReference type="SMART" id="SM00849"/>
    </source>
</evidence>
<dbReference type="PANTHER" id="PTHR46018:SF2">
    <property type="entry name" value="ZINC PHOSPHODIESTERASE ELAC PROTEIN 1"/>
    <property type="match status" value="1"/>
</dbReference>
<evidence type="ECO:0000313" key="3">
    <source>
        <dbReference type="EMBL" id="MFC3581962.1"/>
    </source>
</evidence>
<gene>
    <name evidence="3" type="ORF">ACFONA_17470</name>
</gene>
<dbReference type="EMBL" id="JBHRXP010000009">
    <property type="protein sequence ID" value="MFC3581962.1"/>
    <property type="molecule type" value="Genomic_DNA"/>
</dbReference>
<dbReference type="CDD" id="cd07719">
    <property type="entry name" value="arylsulfatase_AtsA-like_MBL-fold"/>
    <property type="match status" value="1"/>
</dbReference>
<reference evidence="4" key="1">
    <citation type="journal article" date="2019" name="Int. J. Syst. Evol. Microbiol.">
        <title>The Global Catalogue of Microorganisms (GCM) 10K type strain sequencing project: providing services to taxonomists for standard genome sequencing and annotation.</title>
        <authorList>
            <consortium name="The Broad Institute Genomics Platform"/>
            <consortium name="The Broad Institute Genome Sequencing Center for Infectious Disease"/>
            <person name="Wu L."/>
            <person name="Ma J."/>
        </authorList>
    </citation>
    <scope>NUCLEOTIDE SEQUENCE [LARGE SCALE GENOMIC DNA]</scope>
    <source>
        <strain evidence="4">KCTC 42739</strain>
    </source>
</reference>
<dbReference type="SMART" id="SM00849">
    <property type="entry name" value="Lactamase_B"/>
    <property type="match status" value="1"/>
</dbReference>
<dbReference type="Proteomes" id="UP001595713">
    <property type="component" value="Unassembled WGS sequence"/>
</dbReference>
<evidence type="ECO:0000256" key="1">
    <source>
        <dbReference type="ARBA" id="ARBA00022801"/>
    </source>
</evidence>
<dbReference type="InterPro" id="IPR044094">
    <property type="entry name" value="AtsA-like_MBL-fold"/>
</dbReference>
<organism evidence="3 4">
    <name type="scientific">Sphingomonas hylomeconis</name>
    <dbReference type="NCBI Taxonomy" id="1395958"/>
    <lineage>
        <taxon>Bacteria</taxon>
        <taxon>Pseudomonadati</taxon>
        <taxon>Pseudomonadota</taxon>
        <taxon>Alphaproteobacteria</taxon>
        <taxon>Sphingomonadales</taxon>
        <taxon>Sphingomonadaceae</taxon>
        <taxon>Sphingomonas</taxon>
    </lineage>
</organism>
<feature type="domain" description="Metallo-beta-lactamase" evidence="2">
    <location>
        <begin position="73"/>
        <end position="275"/>
    </location>
</feature>
<dbReference type="Pfam" id="PF12706">
    <property type="entry name" value="Lactamase_B_2"/>
    <property type="match status" value="1"/>
</dbReference>
<dbReference type="PANTHER" id="PTHR46018">
    <property type="entry name" value="ZINC PHOSPHODIESTERASE ELAC PROTEIN 1"/>
    <property type="match status" value="1"/>
</dbReference>
<comment type="caution">
    <text evidence="3">The sequence shown here is derived from an EMBL/GenBank/DDBJ whole genome shotgun (WGS) entry which is preliminary data.</text>
</comment>
<dbReference type="SUPFAM" id="SSF56281">
    <property type="entry name" value="Metallo-hydrolase/oxidoreductase"/>
    <property type="match status" value="1"/>
</dbReference>
<sequence length="361" mass="38268">MRRGKRRIVAAAVVLTAALCFGLVKAFQPQLGAMLLERMVDRRVGRDVLADLPDGLHVLLCGTGSPLPDPTRAEACTAVLAGRHLFVVDAGDGGARKLALMGVPLGRIERVFLTHFHSDHIDGLGPLMLMRWTGSAATAPLPVAGPPGVAAIVAGFNAAYATDNRYRIAHHGADIVPPSGAGAIARPFALPADDAALVYQRDGVSVTAIRVNHAPVAPAVGYRFTYRGRSVTLSGDTTWSPALVRAARGSDLLVHEALQPRLLVRLTDRLAVTGQANTAQITRDIRNYHATPEQAADTARRAGVRHLVLNHIVPPMPLGFAYPAFLGDAHRHFPGPITVGEDGMLFSLPAGSTTITRKALL</sequence>
<protein>
    <submittedName>
        <fullName evidence="3">MBL fold metallo-hydrolase</fullName>
    </submittedName>
</protein>
<dbReference type="InterPro" id="IPR036866">
    <property type="entry name" value="RibonucZ/Hydroxyglut_hydro"/>
</dbReference>
<name>A0ABV7T086_9SPHN</name>
<proteinExistence type="predicted"/>
<accession>A0ABV7T086</accession>